<dbReference type="RefSeq" id="WP_044633012.1">
    <property type="nucleotide sequence ID" value="NZ_JTDW01000007.1"/>
</dbReference>
<feature type="transmembrane region" description="Helical" evidence="1">
    <location>
        <begin position="35"/>
        <end position="56"/>
    </location>
</feature>
<keyword evidence="1" id="KW-1133">Transmembrane helix</keyword>
<keyword evidence="1" id="KW-0812">Transmembrane</keyword>
<protein>
    <submittedName>
        <fullName evidence="2">Uncharacterized protein</fullName>
    </submittedName>
</protein>
<evidence type="ECO:0000313" key="3">
    <source>
        <dbReference type="Proteomes" id="UP000032578"/>
    </source>
</evidence>
<evidence type="ECO:0000313" key="2">
    <source>
        <dbReference type="EMBL" id="KJD35211.1"/>
    </source>
</evidence>
<sequence length="67" mass="7429">MKIFTYIISVIALGLIIFNSTKINTDTPFTGESMIALITIIAGLCVILLMTILRVSKQIEKKVKEKS</sequence>
<dbReference type="OrthoDB" id="1453319at2"/>
<organism evidence="2 3">
    <name type="scientific">Neotamlana sedimentorum</name>
    <dbReference type="NCBI Taxonomy" id="1435349"/>
    <lineage>
        <taxon>Bacteria</taxon>
        <taxon>Pseudomonadati</taxon>
        <taxon>Bacteroidota</taxon>
        <taxon>Flavobacteriia</taxon>
        <taxon>Flavobacteriales</taxon>
        <taxon>Flavobacteriaceae</taxon>
        <taxon>Neotamlana</taxon>
    </lineage>
</organism>
<accession>A0A0D7W7V6</accession>
<comment type="caution">
    <text evidence="2">The sequence shown here is derived from an EMBL/GenBank/DDBJ whole genome shotgun (WGS) entry which is preliminary data.</text>
</comment>
<dbReference type="STRING" id="1435349.PW52_11060"/>
<keyword evidence="1" id="KW-0472">Membrane</keyword>
<dbReference type="Proteomes" id="UP000032578">
    <property type="component" value="Unassembled WGS sequence"/>
</dbReference>
<gene>
    <name evidence="2" type="ORF">PW52_11060</name>
</gene>
<dbReference type="AlphaFoldDB" id="A0A0D7W7V6"/>
<evidence type="ECO:0000256" key="1">
    <source>
        <dbReference type="SAM" id="Phobius"/>
    </source>
</evidence>
<dbReference type="EMBL" id="JTDW01000007">
    <property type="protein sequence ID" value="KJD35211.1"/>
    <property type="molecule type" value="Genomic_DNA"/>
</dbReference>
<dbReference type="PATRIC" id="fig|1435349.4.peg.3205"/>
<reference evidence="2 3" key="1">
    <citation type="submission" date="2014-11" db="EMBL/GenBank/DDBJ databases">
        <title>Tamlana sedimentorum sp. nov., isolated from shallow sand sediments of the Sea of Japan.</title>
        <authorList>
            <person name="Romanenko L.A."/>
        </authorList>
    </citation>
    <scope>NUCLEOTIDE SEQUENCE [LARGE SCALE GENOMIC DNA]</scope>
    <source>
        <strain evidence="2 3">JCM 19808</strain>
    </source>
</reference>
<name>A0A0D7W7V6_9FLAO</name>
<proteinExistence type="predicted"/>
<keyword evidence="3" id="KW-1185">Reference proteome</keyword>